<feature type="domain" description="APS kinase" evidence="16">
    <location>
        <begin position="105"/>
        <end position="250"/>
    </location>
</feature>
<gene>
    <name evidence="13 18" type="primary">cysC</name>
    <name evidence="18" type="ORF">SKC38_10610</name>
</gene>
<keyword evidence="8 13" id="KW-0418">Kinase</keyword>
<dbReference type="Gene3D" id="3.40.50.300">
    <property type="entry name" value="P-loop containing nucleotide triphosphate hydrolases"/>
    <property type="match status" value="1"/>
</dbReference>
<dbReference type="EC" id="2.7.1.25" evidence="5 13"/>
<dbReference type="Pfam" id="PF09834">
    <property type="entry name" value="DUF2061"/>
    <property type="match status" value="1"/>
</dbReference>
<keyword evidence="15" id="KW-0472">Membrane</keyword>
<sequence>MFSNPFERIKNKVNYAVFKTISYRVISSTLTFIFVYINTGQMAMGFTLSLFEFFFKPFLYFFHEIIWINVEAGIRRKTKSQVIHHLNEEMMPISKEEKERAFNQKGINIWFSGLSGSGKSTLSKMLEKHLFDMGYKTVLLDGDNTRMHLNRDLGFSLEDRMENIRRIAELSKLLNDAGLITLTCFISPTEEIRDLAESIIGPSNFYLVYTNSSVETCIQRDPKGLYKKAIENKIPDFTGISSPFEVPKNYFIEISTELFVEESFERLLEAILPEIKPEKKFIS</sequence>
<keyword evidence="6 13" id="KW-0808">Transferase</keyword>
<evidence type="ECO:0000256" key="7">
    <source>
        <dbReference type="ARBA" id="ARBA00022741"/>
    </source>
</evidence>
<dbReference type="NCBIfam" id="NF003013">
    <property type="entry name" value="PRK03846.1"/>
    <property type="match status" value="1"/>
</dbReference>
<evidence type="ECO:0000259" key="17">
    <source>
        <dbReference type="Pfam" id="PF09834"/>
    </source>
</evidence>
<dbReference type="InterPro" id="IPR002891">
    <property type="entry name" value="APS"/>
</dbReference>
<dbReference type="InterPro" id="IPR027417">
    <property type="entry name" value="P-loop_NTPase"/>
</dbReference>
<accession>A0ABW6D6J0</accession>
<evidence type="ECO:0000313" key="18">
    <source>
        <dbReference type="EMBL" id="MFD3276678.1"/>
    </source>
</evidence>
<dbReference type="PANTHER" id="PTHR11055">
    <property type="entry name" value="BIFUNCTIONAL 3'-PHOSPHOADENOSINE 5'-PHOSPHOSULFATE SYNTHASE"/>
    <property type="match status" value="1"/>
</dbReference>
<comment type="catalytic activity">
    <reaction evidence="1 13 14">
        <text>adenosine 5'-phosphosulfate + ATP = 3'-phosphoadenylyl sulfate + ADP + H(+)</text>
        <dbReference type="Rhea" id="RHEA:24152"/>
        <dbReference type="ChEBI" id="CHEBI:15378"/>
        <dbReference type="ChEBI" id="CHEBI:30616"/>
        <dbReference type="ChEBI" id="CHEBI:58243"/>
        <dbReference type="ChEBI" id="CHEBI:58339"/>
        <dbReference type="ChEBI" id="CHEBI:456216"/>
        <dbReference type="EC" id="2.7.1.25"/>
    </reaction>
</comment>
<comment type="similarity">
    <text evidence="4 13 14">Belongs to the APS kinase family.</text>
</comment>
<keyword evidence="13" id="KW-0597">Phosphoprotein</keyword>
<dbReference type="CDD" id="cd02027">
    <property type="entry name" value="APSK"/>
    <property type="match status" value="1"/>
</dbReference>
<dbReference type="InterPro" id="IPR018638">
    <property type="entry name" value="DUF2061_membrane"/>
</dbReference>
<organism evidence="18 19">
    <name type="scientific">Aquirufa echingensis</name>
    <dbReference type="NCBI Taxonomy" id="3096516"/>
    <lineage>
        <taxon>Bacteria</taxon>
        <taxon>Pseudomonadati</taxon>
        <taxon>Bacteroidota</taxon>
        <taxon>Cytophagia</taxon>
        <taxon>Cytophagales</taxon>
        <taxon>Flectobacillaceae</taxon>
        <taxon>Aquirufa</taxon>
    </lineage>
</organism>
<feature type="binding site" evidence="13">
    <location>
        <begin position="113"/>
        <end position="120"/>
    </location>
    <ligand>
        <name>ATP</name>
        <dbReference type="ChEBI" id="CHEBI:30616"/>
    </ligand>
</feature>
<evidence type="ECO:0000256" key="9">
    <source>
        <dbReference type="ARBA" id="ARBA00022840"/>
    </source>
</evidence>
<keyword evidence="7 13" id="KW-0547">Nucleotide-binding</keyword>
<keyword evidence="19" id="KW-1185">Reference proteome</keyword>
<reference evidence="18 19" key="1">
    <citation type="submission" date="2024-03" db="EMBL/GenBank/DDBJ databases">
        <title>Aquirufa genome sequencing.</title>
        <authorList>
            <person name="Pitt A."/>
            <person name="Hahn M.W."/>
        </authorList>
    </citation>
    <scope>NUCLEOTIDE SEQUENCE [LARGE SCALE GENOMIC DNA]</scope>
    <source>
        <strain evidence="18 19">PLAD-142S6K</strain>
    </source>
</reference>
<comment type="caution">
    <text evidence="18">The sequence shown here is derived from an EMBL/GenBank/DDBJ whole genome shotgun (WGS) entry which is preliminary data.</text>
</comment>
<evidence type="ECO:0000313" key="19">
    <source>
        <dbReference type="Proteomes" id="UP001598114"/>
    </source>
</evidence>
<evidence type="ECO:0000256" key="8">
    <source>
        <dbReference type="ARBA" id="ARBA00022777"/>
    </source>
</evidence>
<comment type="function">
    <text evidence="2 13 14">Catalyzes the synthesis of activated sulfate.</text>
</comment>
<evidence type="ECO:0000256" key="2">
    <source>
        <dbReference type="ARBA" id="ARBA00002632"/>
    </source>
</evidence>
<dbReference type="Pfam" id="PF01583">
    <property type="entry name" value="APS_kinase"/>
    <property type="match status" value="1"/>
</dbReference>
<dbReference type="HAMAP" id="MF_00065">
    <property type="entry name" value="Adenylyl_sulf_kinase"/>
    <property type="match status" value="1"/>
</dbReference>
<evidence type="ECO:0000256" key="14">
    <source>
        <dbReference type="RuleBase" id="RU004347"/>
    </source>
</evidence>
<feature type="domain" description="DUF2061" evidence="17">
    <location>
        <begin position="18"/>
        <end position="67"/>
    </location>
</feature>
<evidence type="ECO:0000256" key="15">
    <source>
        <dbReference type="SAM" id="Phobius"/>
    </source>
</evidence>
<proteinExistence type="inferred from homology"/>
<feature type="active site" description="Phosphoserine intermediate" evidence="13">
    <location>
        <position position="187"/>
    </location>
</feature>
<dbReference type="NCBIfam" id="TIGR00455">
    <property type="entry name" value="apsK"/>
    <property type="match status" value="1"/>
</dbReference>
<evidence type="ECO:0000256" key="13">
    <source>
        <dbReference type="HAMAP-Rule" id="MF_00065"/>
    </source>
</evidence>
<protein>
    <recommendedName>
        <fullName evidence="5 13">Adenylyl-sulfate kinase</fullName>
        <ecNumber evidence="5 13">2.7.1.25</ecNumber>
    </recommendedName>
    <alternativeName>
        <fullName evidence="11 13">APS kinase</fullName>
    </alternativeName>
    <alternativeName>
        <fullName evidence="12 13">ATP adenosine-5'-phosphosulfate 3'-phosphotransferase</fullName>
    </alternativeName>
    <alternativeName>
        <fullName evidence="10 13">Adenosine-5'-phosphosulfate kinase</fullName>
    </alternativeName>
</protein>
<keyword evidence="15" id="KW-1133">Transmembrane helix</keyword>
<keyword evidence="15" id="KW-0812">Transmembrane</keyword>
<dbReference type="PANTHER" id="PTHR11055:SF1">
    <property type="entry name" value="PAPS SYNTHETASE, ISOFORM D"/>
    <property type="match status" value="1"/>
</dbReference>
<dbReference type="InterPro" id="IPR059117">
    <property type="entry name" value="APS_kinase_dom"/>
</dbReference>
<keyword evidence="9 13" id="KW-0067">ATP-binding</keyword>
<dbReference type="RefSeq" id="WP_377977120.1">
    <property type="nucleotide sequence ID" value="NZ_JBBKYA010000005.1"/>
</dbReference>
<evidence type="ECO:0000256" key="6">
    <source>
        <dbReference type="ARBA" id="ARBA00022679"/>
    </source>
</evidence>
<evidence type="ECO:0000256" key="1">
    <source>
        <dbReference type="ARBA" id="ARBA00001823"/>
    </source>
</evidence>
<evidence type="ECO:0000256" key="4">
    <source>
        <dbReference type="ARBA" id="ARBA00007008"/>
    </source>
</evidence>
<dbReference type="GO" id="GO:0004020">
    <property type="term" value="F:adenylylsulfate kinase activity"/>
    <property type="evidence" value="ECO:0007669"/>
    <property type="project" value="UniProtKB-EC"/>
</dbReference>
<dbReference type="SUPFAM" id="SSF52540">
    <property type="entry name" value="P-loop containing nucleoside triphosphate hydrolases"/>
    <property type="match status" value="1"/>
</dbReference>
<evidence type="ECO:0000256" key="5">
    <source>
        <dbReference type="ARBA" id="ARBA00012121"/>
    </source>
</evidence>
<evidence type="ECO:0000256" key="3">
    <source>
        <dbReference type="ARBA" id="ARBA00004806"/>
    </source>
</evidence>
<dbReference type="Proteomes" id="UP001598114">
    <property type="component" value="Unassembled WGS sequence"/>
</dbReference>
<comment type="pathway">
    <text evidence="3 13 14">Sulfur metabolism; hydrogen sulfide biosynthesis; sulfite from sulfate: step 2/3.</text>
</comment>
<evidence type="ECO:0000259" key="16">
    <source>
        <dbReference type="Pfam" id="PF01583"/>
    </source>
</evidence>
<evidence type="ECO:0000256" key="10">
    <source>
        <dbReference type="ARBA" id="ARBA00029724"/>
    </source>
</evidence>
<evidence type="ECO:0000256" key="11">
    <source>
        <dbReference type="ARBA" id="ARBA00031393"/>
    </source>
</evidence>
<name>A0ABW6D6J0_9BACT</name>
<feature type="transmembrane region" description="Helical" evidence="15">
    <location>
        <begin position="21"/>
        <end position="38"/>
    </location>
</feature>
<evidence type="ECO:0000256" key="12">
    <source>
        <dbReference type="ARBA" id="ARBA00031464"/>
    </source>
</evidence>
<dbReference type="EMBL" id="JBBKYA010000005">
    <property type="protein sequence ID" value="MFD3276678.1"/>
    <property type="molecule type" value="Genomic_DNA"/>
</dbReference>